<proteinExistence type="inferred from homology"/>
<dbReference type="Gene3D" id="3.40.50.720">
    <property type="entry name" value="NAD(P)-binding Rossmann-like Domain"/>
    <property type="match status" value="1"/>
</dbReference>
<dbReference type="STRING" id="1434232.MAIT1_01344"/>
<comment type="cofactor">
    <cofactor evidence="1">
        <name>Zn(2+)</name>
        <dbReference type="ChEBI" id="CHEBI:29105"/>
    </cofactor>
</comment>
<dbReference type="Pfam" id="PF00107">
    <property type="entry name" value="ADH_zinc_N"/>
    <property type="match status" value="1"/>
</dbReference>
<dbReference type="PANTHER" id="PTHR43350:SF2">
    <property type="entry name" value="GROES-LIKE ZINC-BINDING ALCOHOL DEHYDROGENASE FAMILY PROTEIN"/>
    <property type="match status" value="1"/>
</dbReference>
<gene>
    <name evidence="8" type="ORF">MAIT1_01344</name>
</gene>
<dbReference type="Pfam" id="PF08240">
    <property type="entry name" value="ADH_N"/>
    <property type="match status" value="1"/>
</dbReference>
<feature type="domain" description="Alcohol dehydrogenase-like N-terminal" evidence="7">
    <location>
        <begin position="24"/>
        <end position="128"/>
    </location>
</feature>
<dbReference type="PANTHER" id="PTHR43350">
    <property type="entry name" value="NAD-DEPENDENT ALCOHOL DEHYDROGENASE"/>
    <property type="match status" value="1"/>
</dbReference>
<evidence type="ECO:0000256" key="3">
    <source>
        <dbReference type="ARBA" id="ARBA00022723"/>
    </source>
</evidence>
<comment type="similarity">
    <text evidence="2">Belongs to the zinc-containing alcohol dehydrogenase family.</text>
</comment>
<accession>A0A1Y2K043</accession>
<evidence type="ECO:0000256" key="5">
    <source>
        <dbReference type="ARBA" id="ARBA00023002"/>
    </source>
</evidence>
<name>A0A1Y2K043_9PROT</name>
<evidence type="ECO:0000313" key="8">
    <source>
        <dbReference type="EMBL" id="OSM01400.1"/>
    </source>
</evidence>
<evidence type="ECO:0000256" key="4">
    <source>
        <dbReference type="ARBA" id="ARBA00022833"/>
    </source>
</evidence>
<dbReference type="Proteomes" id="UP000194003">
    <property type="component" value="Unassembled WGS sequence"/>
</dbReference>
<reference evidence="8 9" key="1">
    <citation type="journal article" date="2016" name="BMC Genomics">
        <title>Combined genomic and structural analyses of a cultured magnetotactic bacterium reveals its niche adaptation to a dynamic environment.</title>
        <authorList>
            <person name="Araujo A.C."/>
            <person name="Morillo V."/>
            <person name="Cypriano J."/>
            <person name="Teixeira L.C."/>
            <person name="Leao P."/>
            <person name="Lyra S."/>
            <person name="Almeida L.G."/>
            <person name="Bazylinski D.A."/>
            <person name="Vasconcellos A.T."/>
            <person name="Abreu F."/>
            <person name="Lins U."/>
        </authorList>
    </citation>
    <scope>NUCLEOTIDE SEQUENCE [LARGE SCALE GENOMIC DNA]</scope>
    <source>
        <strain evidence="8 9">IT-1</strain>
    </source>
</reference>
<organism evidence="8 9">
    <name type="scientific">Magnetofaba australis IT-1</name>
    <dbReference type="NCBI Taxonomy" id="1434232"/>
    <lineage>
        <taxon>Bacteria</taxon>
        <taxon>Pseudomonadati</taxon>
        <taxon>Pseudomonadota</taxon>
        <taxon>Magnetococcia</taxon>
        <taxon>Magnetococcales</taxon>
        <taxon>Magnetococcaceae</taxon>
        <taxon>Magnetofaba</taxon>
    </lineage>
</organism>
<dbReference type="OrthoDB" id="9773078at2"/>
<comment type="caution">
    <text evidence="8">The sequence shown here is derived from an EMBL/GenBank/DDBJ whole genome shotgun (WGS) entry which is preliminary data.</text>
</comment>
<dbReference type="GO" id="GO:0016491">
    <property type="term" value="F:oxidoreductase activity"/>
    <property type="evidence" value="ECO:0007669"/>
    <property type="project" value="UniProtKB-KW"/>
</dbReference>
<keyword evidence="4" id="KW-0862">Zinc</keyword>
<feature type="domain" description="Alcohol dehydrogenase-like C-terminal" evidence="6">
    <location>
        <begin position="167"/>
        <end position="274"/>
    </location>
</feature>
<dbReference type="InterPro" id="IPR011032">
    <property type="entry name" value="GroES-like_sf"/>
</dbReference>
<evidence type="ECO:0000259" key="7">
    <source>
        <dbReference type="Pfam" id="PF08240"/>
    </source>
</evidence>
<keyword evidence="5" id="KW-0560">Oxidoreductase</keyword>
<dbReference type="InterPro" id="IPR013149">
    <property type="entry name" value="ADH-like_C"/>
</dbReference>
<evidence type="ECO:0000259" key="6">
    <source>
        <dbReference type="Pfam" id="PF00107"/>
    </source>
</evidence>
<evidence type="ECO:0000256" key="2">
    <source>
        <dbReference type="ARBA" id="ARBA00008072"/>
    </source>
</evidence>
<dbReference type="EMBL" id="LVJN01000020">
    <property type="protein sequence ID" value="OSM01400.1"/>
    <property type="molecule type" value="Genomic_DNA"/>
</dbReference>
<evidence type="ECO:0000313" key="9">
    <source>
        <dbReference type="Proteomes" id="UP000194003"/>
    </source>
</evidence>
<dbReference type="GO" id="GO:0046872">
    <property type="term" value="F:metal ion binding"/>
    <property type="evidence" value="ECO:0007669"/>
    <property type="project" value="UniProtKB-KW"/>
</dbReference>
<protein>
    <submittedName>
        <fullName evidence="8">Putative alcohol dehydrogenase GroES domain-containing protein</fullName>
    </submittedName>
</protein>
<dbReference type="AlphaFoldDB" id="A0A1Y2K043"/>
<evidence type="ECO:0000256" key="1">
    <source>
        <dbReference type="ARBA" id="ARBA00001947"/>
    </source>
</evidence>
<dbReference type="Gene3D" id="3.90.180.10">
    <property type="entry name" value="Medium-chain alcohol dehydrogenases, catalytic domain"/>
    <property type="match status" value="1"/>
</dbReference>
<dbReference type="InterPro" id="IPR036291">
    <property type="entry name" value="NAD(P)-bd_dom_sf"/>
</dbReference>
<dbReference type="SUPFAM" id="SSF50129">
    <property type="entry name" value="GroES-like"/>
    <property type="match status" value="1"/>
</dbReference>
<dbReference type="CDD" id="cd08242">
    <property type="entry name" value="MDR_like"/>
    <property type="match status" value="1"/>
</dbReference>
<dbReference type="SUPFAM" id="SSF51735">
    <property type="entry name" value="NAD(P)-binding Rossmann-fold domains"/>
    <property type="match status" value="1"/>
</dbReference>
<sequence length="323" mass="33484">MRALVCENGAARLRRDYPIAPRAAGEARIRVVQAGVCATDLQLIAGYKGFSGVLGHEFVGVVEEADNARWIGQRVVGGINRACGQCAPCRRGDITHCAQRDVLGILGRDGAFADSCLLPEANLHAVPDGVSDDQAVFAEPLAAALAITDQHPIAPGERVTVIGDGRLGLLIVQVLALTGCDLTLVGRHAEKLALGEQWGARAGLASEPPVARSQDVVVACSGEASGLALAQSLVRPRGRIILKTTSAAQQGAAELDLNALVVDEVTLCGSRCGPMDAAVRLLAQGVIDVAPLISARFSLDQGEAALTAAARKGVLKVVLQMTC</sequence>
<keyword evidence="3" id="KW-0479">Metal-binding</keyword>
<keyword evidence="9" id="KW-1185">Reference proteome</keyword>
<dbReference type="InterPro" id="IPR013154">
    <property type="entry name" value="ADH-like_N"/>
</dbReference>